<reference evidence="1 2" key="1">
    <citation type="journal article" date="2015" name="Genome Announc.">
        <title>Complete Genome Sequence of Citrobacter Phage CVT22 Isolated from the Gut of the Formosan Subterranean Termite, Coptotermes formosanus Shiraki.</title>
        <authorList>
            <person name="Tikhe C.V."/>
            <person name="Martin T.M."/>
            <person name="Gissendanner C.R."/>
            <person name="Husseneder C."/>
        </authorList>
    </citation>
    <scope>NUCLEOTIDE SEQUENCE [LARGE SCALE GENOMIC DNA]</scope>
</reference>
<accession>A0A0R6CMP1</accession>
<dbReference type="RefSeq" id="YP_009168453.1">
    <property type="nucleotide sequence ID" value="NC_027988.2"/>
</dbReference>
<dbReference type="KEGG" id="vg:26040397"/>
<name>A0A0R6CMP1_9CAUD</name>
<proteinExistence type="predicted"/>
<dbReference type="Proteomes" id="UP000202282">
    <property type="component" value="Segment"/>
</dbReference>
<dbReference type="EMBL" id="KP774835">
    <property type="protein sequence ID" value="AJT60774.1"/>
    <property type="molecule type" value="Genomic_DNA"/>
</dbReference>
<sequence length="45" mass="5318">MNPICYVVTDEGIPRGVFLDYHEAEVYKDRHGSPHWRIHQAPYYG</sequence>
<evidence type="ECO:0000313" key="2">
    <source>
        <dbReference type="Proteomes" id="UP000202282"/>
    </source>
</evidence>
<evidence type="ECO:0000313" key="1">
    <source>
        <dbReference type="EMBL" id="AJT60774.1"/>
    </source>
</evidence>
<keyword evidence="2" id="KW-1185">Reference proteome</keyword>
<dbReference type="GeneID" id="26040397"/>
<protein>
    <submittedName>
        <fullName evidence="1">Uncharacterized protein</fullName>
    </submittedName>
</protein>
<organism evidence="1 2">
    <name type="scientific">Citrobacter phage CVT22</name>
    <dbReference type="NCBI Taxonomy" id="1622234"/>
    <lineage>
        <taxon>Viruses</taxon>
        <taxon>Duplodnaviria</taxon>
        <taxon>Heunggongvirae</taxon>
        <taxon>Uroviricota</taxon>
        <taxon>Caudoviricetes</taxon>
        <taxon>Zobellviridae</taxon>
        <taxon>Citrovirus</taxon>
        <taxon>Citrovirus coptotermitis</taxon>
    </lineage>
</organism>